<comment type="caution">
    <text evidence="1">The sequence shown here is derived from an EMBL/GenBank/DDBJ whole genome shotgun (WGS) entry which is preliminary data.</text>
</comment>
<gene>
    <name evidence="1" type="ORF">KJB30_07960</name>
</gene>
<evidence type="ECO:0000313" key="1">
    <source>
        <dbReference type="EMBL" id="MBT1071713.1"/>
    </source>
</evidence>
<name>A0ABS5U7S6_9BACT</name>
<dbReference type="EMBL" id="JAHDYS010000006">
    <property type="protein sequence ID" value="MBT1071713.1"/>
    <property type="molecule type" value="Genomic_DNA"/>
</dbReference>
<proteinExistence type="predicted"/>
<sequence>MTKIKVCPFFGKKDDYCDVGCDYISLHDVTMIIRFCNGRYEGCIKYQELMDRLPESVLAPQF</sequence>
<keyword evidence="2" id="KW-1185">Reference proteome</keyword>
<reference evidence="1 2" key="1">
    <citation type="submission" date="2021-05" db="EMBL/GenBank/DDBJ databases">
        <title>The draft genome of Geobacter chapellei DSM 13688.</title>
        <authorList>
            <person name="Xu Z."/>
            <person name="Masuda Y."/>
            <person name="Itoh H."/>
            <person name="Senoo K."/>
        </authorList>
    </citation>
    <scope>NUCLEOTIDE SEQUENCE [LARGE SCALE GENOMIC DNA]</scope>
    <source>
        <strain evidence="1 2">DSM 13688</strain>
    </source>
</reference>
<organism evidence="1 2">
    <name type="scientific">Pelotalea chapellei</name>
    <dbReference type="NCBI Taxonomy" id="44671"/>
    <lineage>
        <taxon>Bacteria</taxon>
        <taxon>Pseudomonadati</taxon>
        <taxon>Thermodesulfobacteriota</taxon>
        <taxon>Desulfuromonadia</taxon>
        <taxon>Geobacterales</taxon>
        <taxon>Geobacteraceae</taxon>
        <taxon>Pelotalea</taxon>
    </lineage>
</organism>
<protein>
    <submittedName>
        <fullName evidence="1">Uncharacterized protein</fullName>
    </submittedName>
</protein>
<evidence type="ECO:0000313" key="2">
    <source>
        <dbReference type="Proteomes" id="UP000784128"/>
    </source>
</evidence>
<dbReference type="Proteomes" id="UP000784128">
    <property type="component" value="Unassembled WGS sequence"/>
</dbReference>
<dbReference type="RefSeq" id="WP_214297787.1">
    <property type="nucleotide sequence ID" value="NZ_JAHDYS010000006.1"/>
</dbReference>
<accession>A0ABS5U7S6</accession>